<evidence type="ECO:0000256" key="1">
    <source>
        <dbReference type="ARBA" id="ARBA00010617"/>
    </source>
</evidence>
<dbReference type="Pfam" id="PF00067">
    <property type="entry name" value="p450"/>
    <property type="match status" value="1"/>
</dbReference>
<reference evidence="4" key="1">
    <citation type="submission" date="2019-12" db="EMBL/GenBank/DDBJ databases">
        <title>Complete genome of Terracaulis silvestris 0127_4.</title>
        <authorList>
            <person name="Vieira S."/>
            <person name="Riedel T."/>
            <person name="Sproer C."/>
            <person name="Pascual J."/>
            <person name="Boedeker C."/>
            <person name="Overmann J."/>
        </authorList>
    </citation>
    <scope>NUCLEOTIDE SEQUENCE [LARGE SCALE GENOMIC DNA]</scope>
    <source>
        <strain evidence="4">0127_4</strain>
    </source>
</reference>
<dbReference type="PANTHER" id="PTHR46696">
    <property type="entry name" value="P450, PUTATIVE (EUROFUNG)-RELATED"/>
    <property type="match status" value="1"/>
</dbReference>
<dbReference type="InterPro" id="IPR017972">
    <property type="entry name" value="Cyt_P450_CS"/>
</dbReference>
<keyword evidence="2" id="KW-0408">Iron</keyword>
<dbReference type="Gene3D" id="1.10.630.10">
    <property type="entry name" value="Cytochrome P450"/>
    <property type="match status" value="1"/>
</dbReference>
<dbReference type="GO" id="GO:0004497">
    <property type="term" value="F:monooxygenase activity"/>
    <property type="evidence" value="ECO:0007669"/>
    <property type="project" value="UniProtKB-KW"/>
</dbReference>
<evidence type="ECO:0000313" key="3">
    <source>
        <dbReference type="EMBL" id="QGZ96220.1"/>
    </source>
</evidence>
<dbReference type="PROSITE" id="PS00086">
    <property type="entry name" value="CYTOCHROME_P450"/>
    <property type="match status" value="1"/>
</dbReference>
<dbReference type="Proteomes" id="UP000431269">
    <property type="component" value="Chromosome"/>
</dbReference>
<dbReference type="RefSeq" id="WP_187448152.1">
    <property type="nucleotide sequence ID" value="NZ_CP047045.1"/>
</dbReference>
<dbReference type="InterPro" id="IPR036396">
    <property type="entry name" value="Cyt_P450_sf"/>
</dbReference>
<dbReference type="EC" id="1.14.13.154" evidence="3"/>
<keyword evidence="2" id="KW-0349">Heme</keyword>
<dbReference type="GO" id="GO:0005506">
    <property type="term" value="F:iron ion binding"/>
    <property type="evidence" value="ECO:0007669"/>
    <property type="project" value="InterPro"/>
</dbReference>
<dbReference type="InterPro" id="IPR002397">
    <property type="entry name" value="Cyt_P450_B"/>
</dbReference>
<dbReference type="EMBL" id="CP047045">
    <property type="protein sequence ID" value="QGZ96220.1"/>
    <property type="molecule type" value="Genomic_DNA"/>
</dbReference>
<keyword evidence="2" id="KW-0503">Monooxygenase</keyword>
<dbReference type="PRINTS" id="PR00385">
    <property type="entry name" value="P450"/>
</dbReference>
<keyword evidence="4" id="KW-1185">Reference proteome</keyword>
<dbReference type="GO" id="GO:0016705">
    <property type="term" value="F:oxidoreductase activity, acting on paired donors, with incorporation or reduction of molecular oxygen"/>
    <property type="evidence" value="ECO:0007669"/>
    <property type="project" value="InterPro"/>
</dbReference>
<dbReference type="GO" id="GO:0020037">
    <property type="term" value="F:heme binding"/>
    <property type="evidence" value="ECO:0007669"/>
    <property type="project" value="InterPro"/>
</dbReference>
<organism evidence="3 4">
    <name type="scientific">Terricaulis silvestris</name>
    <dbReference type="NCBI Taxonomy" id="2686094"/>
    <lineage>
        <taxon>Bacteria</taxon>
        <taxon>Pseudomonadati</taxon>
        <taxon>Pseudomonadota</taxon>
        <taxon>Alphaproteobacteria</taxon>
        <taxon>Caulobacterales</taxon>
        <taxon>Caulobacteraceae</taxon>
        <taxon>Terricaulis</taxon>
    </lineage>
</organism>
<name>A0A6I6MLW6_9CAUL</name>
<keyword evidence="2" id="KW-0479">Metal-binding</keyword>
<dbReference type="SUPFAM" id="SSF48264">
    <property type="entry name" value="Cytochrome P450"/>
    <property type="match status" value="1"/>
</dbReference>
<dbReference type="KEGG" id="tsv:DSM104635_03078"/>
<accession>A0A6I6MLW6</accession>
<sequence length="406" mass="45638">MKFDPMSPETLENPGAAYSELRAKCPFHRYDGPDFKFAITSDYREIKEEILQDNPTWSFRFGNAAKDTISDVGFKSDPPFHMAFRASLASGFAPRQLKTYEGDIERICDELIAKMLAMPEGRGDFHDLFALPLPSRIMCVMLGAPEADNLHYKHWADILQDMLFHDPKPGSFEPILKEIYPHFNSHLDARQAKLDAAGITEPDLSALGEVLPNDFMSRTLIARVEGRPLTRDEQLNVCLAFLTGGQETTISLIANLMWRLLETPALWEGLKQEPELVENAVEESLRFDPPVLAHFRTSLCPVAMHGEELPERSKLMFSIVGANRDPAVFEDAETFRIDRPLTEARKHLSFGAGVHFCLGAPVARLEAKIAFGKLAKALPKLRLDGPTERIGSWMHWGRVKLPVAWG</sequence>
<proteinExistence type="inferred from homology"/>
<comment type="similarity">
    <text evidence="1 2">Belongs to the cytochrome P450 family.</text>
</comment>
<evidence type="ECO:0000313" key="4">
    <source>
        <dbReference type="Proteomes" id="UP000431269"/>
    </source>
</evidence>
<gene>
    <name evidence="3" type="primary">eryK</name>
    <name evidence="3" type="ORF">DSM104635_03078</name>
</gene>
<evidence type="ECO:0000256" key="2">
    <source>
        <dbReference type="RuleBase" id="RU000461"/>
    </source>
</evidence>
<protein>
    <submittedName>
        <fullName evidence="3">Erythromycin C-12 hydroxylase</fullName>
        <ecNumber evidence="3">1.14.13.154</ecNumber>
    </submittedName>
</protein>
<dbReference type="InterPro" id="IPR001128">
    <property type="entry name" value="Cyt_P450"/>
</dbReference>
<dbReference type="PANTHER" id="PTHR46696:SF6">
    <property type="entry name" value="P450, PUTATIVE (EUROFUNG)-RELATED"/>
    <property type="match status" value="1"/>
</dbReference>
<dbReference type="AlphaFoldDB" id="A0A6I6MLW6"/>
<dbReference type="PRINTS" id="PR00359">
    <property type="entry name" value="BP450"/>
</dbReference>
<keyword evidence="2 3" id="KW-0560">Oxidoreductase</keyword>